<feature type="domain" description="MoaB/Mog" evidence="2">
    <location>
        <begin position="4"/>
        <end position="170"/>
    </location>
</feature>
<accession>A0AA37SUP6</accession>
<dbReference type="NCBIfam" id="TIGR00200">
    <property type="entry name" value="cinA_nterm"/>
    <property type="match status" value="1"/>
</dbReference>
<evidence type="ECO:0000313" key="3">
    <source>
        <dbReference type="EMBL" id="GLR18543.1"/>
    </source>
</evidence>
<dbReference type="Pfam" id="PF00994">
    <property type="entry name" value="MoCF_biosynth"/>
    <property type="match status" value="1"/>
</dbReference>
<dbReference type="NCBIfam" id="TIGR00177">
    <property type="entry name" value="molyb_syn"/>
    <property type="match status" value="1"/>
</dbReference>
<dbReference type="PANTHER" id="PTHR13939">
    <property type="entry name" value="NICOTINAMIDE-NUCLEOTIDE AMIDOHYDROLASE PNCC"/>
    <property type="match status" value="1"/>
</dbReference>
<dbReference type="PANTHER" id="PTHR13939:SF0">
    <property type="entry name" value="NMN AMIDOHYDROLASE-LIKE PROTEIN YFAY"/>
    <property type="match status" value="1"/>
</dbReference>
<dbReference type="SMART" id="SM00852">
    <property type="entry name" value="MoCF_biosynth"/>
    <property type="match status" value="1"/>
</dbReference>
<gene>
    <name evidence="3" type="ORF">GCM10007940_31590</name>
</gene>
<dbReference type="CDD" id="cd00885">
    <property type="entry name" value="cinA"/>
    <property type="match status" value="1"/>
</dbReference>
<reference evidence="3" key="2">
    <citation type="submission" date="2023-01" db="EMBL/GenBank/DDBJ databases">
        <title>Draft genome sequence of Portibacter lacus strain NBRC 108769.</title>
        <authorList>
            <person name="Sun Q."/>
            <person name="Mori K."/>
        </authorList>
    </citation>
    <scope>NUCLEOTIDE SEQUENCE</scope>
    <source>
        <strain evidence="3">NBRC 108769</strain>
    </source>
</reference>
<organism evidence="3 4">
    <name type="scientific">Portibacter lacus</name>
    <dbReference type="NCBI Taxonomy" id="1099794"/>
    <lineage>
        <taxon>Bacteria</taxon>
        <taxon>Pseudomonadati</taxon>
        <taxon>Bacteroidota</taxon>
        <taxon>Saprospiria</taxon>
        <taxon>Saprospirales</taxon>
        <taxon>Haliscomenobacteraceae</taxon>
        <taxon>Portibacter</taxon>
    </lineage>
</organism>
<dbReference type="Pfam" id="PF18146">
    <property type="entry name" value="CinA_KH"/>
    <property type="match status" value="1"/>
</dbReference>
<dbReference type="SUPFAM" id="SSF53218">
    <property type="entry name" value="Molybdenum cofactor biosynthesis proteins"/>
    <property type="match status" value="1"/>
</dbReference>
<dbReference type="Pfam" id="PF02464">
    <property type="entry name" value="CinA"/>
    <property type="match status" value="1"/>
</dbReference>
<comment type="caution">
    <text evidence="3">The sequence shown here is derived from an EMBL/GenBank/DDBJ whole genome shotgun (WGS) entry which is preliminary data.</text>
</comment>
<reference evidence="3" key="1">
    <citation type="journal article" date="2014" name="Int. J. Syst. Evol. Microbiol.">
        <title>Complete genome sequence of Corynebacterium casei LMG S-19264T (=DSM 44701T), isolated from a smear-ripened cheese.</title>
        <authorList>
            <consortium name="US DOE Joint Genome Institute (JGI-PGF)"/>
            <person name="Walter F."/>
            <person name="Albersmeier A."/>
            <person name="Kalinowski J."/>
            <person name="Ruckert C."/>
        </authorList>
    </citation>
    <scope>NUCLEOTIDE SEQUENCE</scope>
    <source>
        <strain evidence="3">NBRC 108769</strain>
    </source>
</reference>
<protein>
    <recommendedName>
        <fullName evidence="1">CinA-like protein</fullName>
    </recommendedName>
</protein>
<dbReference type="InterPro" id="IPR008135">
    <property type="entry name" value="Competence-induced_CinA"/>
</dbReference>
<evidence type="ECO:0000313" key="4">
    <source>
        <dbReference type="Proteomes" id="UP001156666"/>
    </source>
</evidence>
<dbReference type="Gene3D" id="3.90.950.20">
    <property type="entry name" value="CinA-like"/>
    <property type="match status" value="1"/>
</dbReference>
<dbReference type="SUPFAM" id="SSF142433">
    <property type="entry name" value="CinA-like"/>
    <property type="match status" value="1"/>
</dbReference>
<dbReference type="PIRSF" id="PIRSF006728">
    <property type="entry name" value="CinA"/>
    <property type="match status" value="1"/>
</dbReference>
<dbReference type="HAMAP" id="MF_00226_B">
    <property type="entry name" value="CinA_B"/>
    <property type="match status" value="1"/>
</dbReference>
<dbReference type="Gene3D" id="3.30.70.2860">
    <property type="match status" value="1"/>
</dbReference>
<dbReference type="Gene3D" id="3.40.980.10">
    <property type="entry name" value="MoaB/Mog-like domain"/>
    <property type="match status" value="1"/>
</dbReference>
<dbReference type="InterPro" id="IPR008136">
    <property type="entry name" value="CinA_C"/>
</dbReference>
<dbReference type="NCBIfam" id="TIGR00199">
    <property type="entry name" value="PncC_domain"/>
    <property type="match status" value="1"/>
</dbReference>
<comment type="similarity">
    <text evidence="1">Belongs to the CinA family.</text>
</comment>
<name>A0AA37SUP6_9BACT</name>
<dbReference type="AlphaFoldDB" id="A0AA37SUP6"/>
<dbReference type="InterPro" id="IPR036653">
    <property type="entry name" value="CinA-like_C"/>
</dbReference>
<dbReference type="InterPro" id="IPR036425">
    <property type="entry name" value="MoaB/Mog-like_dom_sf"/>
</dbReference>
<dbReference type="InterPro" id="IPR041424">
    <property type="entry name" value="CinA_KH"/>
</dbReference>
<evidence type="ECO:0000256" key="1">
    <source>
        <dbReference type="HAMAP-Rule" id="MF_00226"/>
    </source>
</evidence>
<dbReference type="InterPro" id="IPR001453">
    <property type="entry name" value="MoaB/Mog_dom"/>
</dbReference>
<dbReference type="RefSeq" id="WP_235294334.1">
    <property type="nucleotide sequence ID" value="NZ_BSOH01000021.1"/>
</dbReference>
<dbReference type="InterPro" id="IPR050101">
    <property type="entry name" value="CinA"/>
</dbReference>
<proteinExistence type="inferred from homology"/>
<dbReference type="Proteomes" id="UP001156666">
    <property type="component" value="Unassembled WGS sequence"/>
</dbReference>
<sequence length="410" mass="44135">MEAKIITIGDELLIGQVIDSNSAWLGAELEAINIRVTEIRSIQDTEDEIIKHLSELTGKTDVIILTGGLGPTKDDVTKKALANFLGVELEFNASILEQLTALFKRINIEVKESHKTQAYVPAGCAILSNKMGTAQGMWMEHNGSIIISMPGVPYEMKYIMENGGLEKLAALNNGNRIFHKTIMTAGWGETMIEEKILPIIDALPPHIKVAYLPGLGNVRIRVSSKSENDDSELTATVDQICNSLGNIVYGFDNIRLEEAIGAILLEQKLTLGTAESCTGGNVARMITSIAGSSAYYKGSIVSYANEIKTDLLGVQSKTLEDHGAVSKETVTEMVQGALRKLDVDVAIATSGIAGPGGGTPEKPVGTIWIAVGSADKVITHKLNLTKNRNKNITYTSIAALNMLRKFLVGQ</sequence>
<evidence type="ECO:0000259" key="2">
    <source>
        <dbReference type="SMART" id="SM00852"/>
    </source>
</evidence>
<keyword evidence="4" id="KW-1185">Reference proteome</keyword>
<dbReference type="EMBL" id="BSOH01000021">
    <property type="protein sequence ID" value="GLR18543.1"/>
    <property type="molecule type" value="Genomic_DNA"/>
</dbReference>